<dbReference type="Pfam" id="PF12900">
    <property type="entry name" value="Pyridox_ox_2"/>
    <property type="match status" value="1"/>
</dbReference>
<dbReference type="InterPro" id="IPR024747">
    <property type="entry name" value="Pyridox_Oxase-rel"/>
</dbReference>
<dbReference type="Gene3D" id="2.30.110.10">
    <property type="entry name" value="Electron Transport, Fmn-binding Protein, Chain A"/>
    <property type="match status" value="1"/>
</dbReference>
<accession>A0AAU2AFM4</accession>
<reference evidence="1" key="1">
    <citation type="submission" date="2022-10" db="EMBL/GenBank/DDBJ databases">
        <title>The complete genomes of actinobacterial strains from the NBC collection.</title>
        <authorList>
            <person name="Joergensen T.S."/>
            <person name="Alvarez Arevalo M."/>
            <person name="Sterndorff E.B."/>
            <person name="Faurdal D."/>
            <person name="Vuksanovic O."/>
            <person name="Mourched A.-S."/>
            <person name="Charusanti P."/>
            <person name="Shaw S."/>
            <person name="Blin K."/>
            <person name="Weber T."/>
        </authorList>
    </citation>
    <scope>NUCLEOTIDE SEQUENCE</scope>
    <source>
        <strain evidence="1">NBC_00093</strain>
    </source>
</reference>
<proteinExistence type="predicted"/>
<protein>
    <submittedName>
        <fullName evidence="1">Pyridoxamine 5'-phosphate oxidase family protein</fullName>
    </submittedName>
</protein>
<dbReference type="AlphaFoldDB" id="A0AAU2AFM4"/>
<dbReference type="EMBL" id="CP108222">
    <property type="protein sequence ID" value="WTT22504.1"/>
    <property type="molecule type" value="Genomic_DNA"/>
</dbReference>
<dbReference type="InterPro" id="IPR012349">
    <property type="entry name" value="Split_barrel_FMN-bd"/>
</dbReference>
<evidence type="ECO:0000313" key="1">
    <source>
        <dbReference type="EMBL" id="WTT22504.1"/>
    </source>
</evidence>
<name>A0AAU2AFM4_9ACTN</name>
<sequence length="144" mass="15338">MTTGTPPRVRTVALGRDEALKLLAEAPLGRVVFSHQALPAIRPVNHLVEANGDIVIRTHTGAALLGRAAVSEVVAYEADDLDPATRTGWSVVVTGAACPVSDPAELGRYLTVLTPWVDTEMDRVVRIRADIVSGYRLVRGESGS</sequence>
<dbReference type="SUPFAM" id="SSF50475">
    <property type="entry name" value="FMN-binding split barrel"/>
    <property type="match status" value="1"/>
</dbReference>
<gene>
    <name evidence="1" type="ORF">OHA22_46690</name>
</gene>
<organism evidence="1">
    <name type="scientific">Streptomyces sp. NBC_00093</name>
    <dbReference type="NCBI Taxonomy" id="2975649"/>
    <lineage>
        <taxon>Bacteria</taxon>
        <taxon>Bacillati</taxon>
        <taxon>Actinomycetota</taxon>
        <taxon>Actinomycetes</taxon>
        <taxon>Kitasatosporales</taxon>
        <taxon>Streptomycetaceae</taxon>
        <taxon>Streptomyces</taxon>
    </lineage>
</organism>